<dbReference type="SMART" id="SM00343">
    <property type="entry name" value="ZnF_C2HC"/>
    <property type="match status" value="1"/>
</dbReference>
<keyword evidence="1" id="KW-0479">Metal-binding</keyword>
<keyword evidence="4" id="KW-1185">Reference proteome</keyword>
<proteinExistence type="predicted"/>
<organism evidence="3 4">
    <name type="scientific">Anthostomella pinea</name>
    <dbReference type="NCBI Taxonomy" id="933095"/>
    <lineage>
        <taxon>Eukaryota</taxon>
        <taxon>Fungi</taxon>
        <taxon>Dikarya</taxon>
        <taxon>Ascomycota</taxon>
        <taxon>Pezizomycotina</taxon>
        <taxon>Sordariomycetes</taxon>
        <taxon>Xylariomycetidae</taxon>
        <taxon>Xylariales</taxon>
        <taxon>Xylariaceae</taxon>
        <taxon>Anthostomella</taxon>
    </lineage>
</organism>
<dbReference type="Proteomes" id="UP001295740">
    <property type="component" value="Unassembled WGS sequence"/>
</dbReference>
<comment type="caution">
    <text evidence="3">The sequence shown here is derived from an EMBL/GenBank/DDBJ whole genome shotgun (WGS) entry which is preliminary data.</text>
</comment>
<sequence>MASNAEQQIRQNMIRRDLADLDPNNEWPLRLLRYPRNIWYHVPDKMPKGSGFLHGPGLNPADNQARPNRLPAEAIARRDAARRQQELNQDIVSSGGCPRNIGCLPGGFWMPPQQPAWVVSKINKLTAFAPAFPRQSPRVAEGCRRKVPDELPDLRGDSASRQDDTGTTYLTLLPSLPIVLMMDKDTGPSRDEKDNLGCPRGVGFFTLTASCDYPESPKDTKTCYRCGQSGHISRDCPQSGGAPQMSGGGGGGGSQKCYKVWPVYTGLEFLREELATSRAAAPMSSLVAAQAAPSFFRRVPTPVHLLLPEACVFVANLPEAKSDSVPFTRFWSCITLYGYAVSNRYAGHHAQLVHTYPSPVVQVKGVNRYYMDANEETLHCTDCGADPKTRPAVAKSDLVPFRRFLELCNSIMITTSVRSSSRSVARKGYADVAKKQGKRNAHWGLCFAALMMDKDTGRPRAFGFVIFEGEAAHLEIHGLVLDTLPIFR</sequence>
<evidence type="ECO:0000256" key="1">
    <source>
        <dbReference type="PROSITE-ProRule" id="PRU00047"/>
    </source>
</evidence>
<dbReference type="SUPFAM" id="SSF57756">
    <property type="entry name" value="Retrovirus zinc finger-like domains"/>
    <property type="match status" value="1"/>
</dbReference>
<dbReference type="EMBL" id="CAUWAG010000006">
    <property type="protein sequence ID" value="CAJ2503717.1"/>
    <property type="molecule type" value="Genomic_DNA"/>
</dbReference>
<dbReference type="GO" id="GO:0008270">
    <property type="term" value="F:zinc ion binding"/>
    <property type="evidence" value="ECO:0007669"/>
    <property type="project" value="UniProtKB-KW"/>
</dbReference>
<dbReference type="PROSITE" id="PS50158">
    <property type="entry name" value="ZF_CCHC"/>
    <property type="match status" value="1"/>
</dbReference>
<keyword evidence="1" id="KW-0863">Zinc-finger</keyword>
<dbReference type="AlphaFoldDB" id="A0AAI8YDX4"/>
<dbReference type="GO" id="GO:0003676">
    <property type="term" value="F:nucleic acid binding"/>
    <property type="evidence" value="ECO:0007669"/>
    <property type="project" value="InterPro"/>
</dbReference>
<dbReference type="Gene3D" id="4.10.60.10">
    <property type="entry name" value="Zinc finger, CCHC-type"/>
    <property type="match status" value="1"/>
</dbReference>
<protein>
    <submittedName>
        <fullName evidence="3">Uu.00g111110.m01.CDS01</fullName>
    </submittedName>
</protein>
<evidence type="ECO:0000313" key="3">
    <source>
        <dbReference type="EMBL" id="CAJ2503717.1"/>
    </source>
</evidence>
<name>A0AAI8YDX4_9PEZI</name>
<dbReference type="InterPro" id="IPR001878">
    <property type="entry name" value="Znf_CCHC"/>
</dbReference>
<gene>
    <name evidence="3" type="ORF">KHLLAP_LOCUS4185</name>
</gene>
<reference evidence="3" key="1">
    <citation type="submission" date="2023-10" db="EMBL/GenBank/DDBJ databases">
        <authorList>
            <person name="Hackl T."/>
        </authorList>
    </citation>
    <scope>NUCLEOTIDE SEQUENCE</scope>
</reference>
<accession>A0AAI8YDX4</accession>
<evidence type="ECO:0000259" key="2">
    <source>
        <dbReference type="PROSITE" id="PS50158"/>
    </source>
</evidence>
<evidence type="ECO:0000313" key="4">
    <source>
        <dbReference type="Proteomes" id="UP001295740"/>
    </source>
</evidence>
<dbReference type="Pfam" id="PF00098">
    <property type="entry name" value="zf-CCHC"/>
    <property type="match status" value="1"/>
</dbReference>
<keyword evidence="1" id="KW-0862">Zinc</keyword>
<dbReference type="InterPro" id="IPR036875">
    <property type="entry name" value="Znf_CCHC_sf"/>
</dbReference>
<feature type="domain" description="CCHC-type" evidence="2">
    <location>
        <begin position="223"/>
        <end position="238"/>
    </location>
</feature>